<protein>
    <submittedName>
        <fullName evidence="3">SDR family oxidoreductase</fullName>
    </submittedName>
</protein>
<evidence type="ECO:0000256" key="2">
    <source>
        <dbReference type="ARBA" id="ARBA00023002"/>
    </source>
</evidence>
<dbReference type="FunFam" id="3.40.50.720:FF:000173">
    <property type="entry name" value="3-oxoacyl-[acyl-carrier protein] reductase"/>
    <property type="match status" value="1"/>
</dbReference>
<evidence type="ECO:0000313" key="4">
    <source>
        <dbReference type="Proteomes" id="UP000613011"/>
    </source>
</evidence>
<dbReference type="EMBL" id="JAEQNA010000003">
    <property type="protein sequence ID" value="MBL0420724.1"/>
    <property type="molecule type" value="Genomic_DNA"/>
</dbReference>
<gene>
    <name evidence="3" type="ORF">JI739_10245</name>
</gene>
<dbReference type="Pfam" id="PF13561">
    <property type="entry name" value="adh_short_C2"/>
    <property type="match status" value="1"/>
</dbReference>
<reference evidence="3" key="1">
    <citation type="submission" date="2021-01" db="EMBL/GenBank/DDBJ databases">
        <title>Ramlibacter sp. strain AW1 16S ribosomal RNA gene Genome sequencing and assembly.</title>
        <authorList>
            <person name="Kang M."/>
        </authorList>
    </citation>
    <scope>NUCLEOTIDE SEQUENCE</scope>
    <source>
        <strain evidence="3">AW1</strain>
    </source>
</reference>
<dbReference type="GO" id="GO:0016491">
    <property type="term" value="F:oxidoreductase activity"/>
    <property type="evidence" value="ECO:0007669"/>
    <property type="project" value="UniProtKB-KW"/>
</dbReference>
<comment type="caution">
    <text evidence="3">The sequence shown here is derived from an EMBL/GenBank/DDBJ whole genome shotgun (WGS) entry which is preliminary data.</text>
</comment>
<organism evidence="3 4">
    <name type="scientific">Ramlibacter aurantiacus</name>
    <dbReference type="NCBI Taxonomy" id="2801330"/>
    <lineage>
        <taxon>Bacteria</taxon>
        <taxon>Pseudomonadati</taxon>
        <taxon>Pseudomonadota</taxon>
        <taxon>Betaproteobacteria</taxon>
        <taxon>Burkholderiales</taxon>
        <taxon>Comamonadaceae</taxon>
        <taxon>Ramlibacter</taxon>
    </lineage>
</organism>
<evidence type="ECO:0000256" key="1">
    <source>
        <dbReference type="ARBA" id="ARBA00006484"/>
    </source>
</evidence>
<dbReference type="AlphaFoldDB" id="A0A937D1N9"/>
<comment type="similarity">
    <text evidence="1">Belongs to the short-chain dehydrogenases/reductases (SDR) family.</text>
</comment>
<dbReference type="PRINTS" id="PR00081">
    <property type="entry name" value="GDHRDH"/>
</dbReference>
<keyword evidence="4" id="KW-1185">Reference proteome</keyword>
<dbReference type="PANTHER" id="PTHR43639">
    <property type="entry name" value="OXIDOREDUCTASE, SHORT-CHAIN DEHYDROGENASE/REDUCTASE FAMILY (AFU_ORTHOLOGUE AFUA_5G02870)"/>
    <property type="match status" value="1"/>
</dbReference>
<accession>A0A937D1N9</accession>
<dbReference type="RefSeq" id="WP_201683806.1">
    <property type="nucleotide sequence ID" value="NZ_JAEQNA010000003.1"/>
</dbReference>
<keyword evidence="2" id="KW-0560">Oxidoreductase</keyword>
<dbReference type="Proteomes" id="UP000613011">
    <property type="component" value="Unassembled WGS sequence"/>
</dbReference>
<dbReference type="InterPro" id="IPR002347">
    <property type="entry name" value="SDR_fam"/>
</dbReference>
<dbReference type="PRINTS" id="PR00080">
    <property type="entry name" value="SDRFAMILY"/>
</dbReference>
<proteinExistence type="inferred from homology"/>
<name>A0A937D1N9_9BURK</name>
<dbReference type="InterPro" id="IPR036291">
    <property type="entry name" value="NAD(P)-bd_dom_sf"/>
</dbReference>
<dbReference type="PANTHER" id="PTHR43639:SF1">
    <property type="entry name" value="SHORT-CHAIN DEHYDROGENASE_REDUCTASE FAMILY PROTEIN"/>
    <property type="match status" value="1"/>
</dbReference>
<evidence type="ECO:0000313" key="3">
    <source>
        <dbReference type="EMBL" id="MBL0420724.1"/>
    </source>
</evidence>
<sequence length="247" mass="25830">MADRDVMLVTGGSRGIGAAIVRLAGQGRQVAFFYRSSRAEAEACVRAAAAEGVQATPIQADVSDEASLLRGFEAVDKLGTLRVLVNNAGVTGGRSRLEDVTAAQLDEVLRVNVAGAFLCAREAVRRMSPRRGGAGGCIVNISSGAAKSGSPNAWIHYAATKGAMDTMTLGLAREVAAEGIRVNAVRPGVIATDIHADRSPEQFEAMTRMIPQGRMGQPEEVARMVLWLASEQASYVTGGLFDVSGGL</sequence>
<dbReference type="SUPFAM" id="SSF51735">
    <property type="entry name" value="NAD(P)-binding Rossmann-fold domains"/>
    <property type="match status" value="1"/>
</dbReference>
<dbReference type="Gene3D" id="3.40.50.720">
    <property type="entry name" value="NAD(P)-binding Rossmann-like Domain"/>
    <property type="match status" value="1"/>
</dbReference>